<dbReference type="PANTHER" id="PTHR33993:SF14">
    <property type="entry name" value="GB|AAF24581.1"/>
    <property type="match status" value="1"/>
</dbReference>
<dbReference type="SUPFAM" id="SSF54593">
    <property type="entry name" value="Glyoxalase/Bleomycin resistance protein/Dihydroxybiphenyl dioxygenase"/>
    <property type="match status" value="2"/>
</dbReference>
<dbReference type="PROSITE" id="PS51819">
    <property type="entry name" value="VOC"/>
    <property type="match status" value="2"/>
</dbReference>
<dbReference type="InterPro" id="IPR029068">
    <property type="entry name" value="Glyas_Bleomycin-R_OHBP_Dase"/>
</dbReference>
<dbReference type="PANTHER" id="PTHR33993">
    <property type="entry name" value="GLYOXALASE-RELATED"/>
    <property type="match status" value="1"/>
</dbReference>
<dbReference type="InterPro" id="IPR052164">
    <property type="entry name" value="Anthracycline_SecMetBiosynth"/>
</dbReference>
<gene>
    <name evidence="2" type="ORF">N864_04250</name>
</gene>
<sequence length="261" mass="27835">MPAPPSPFPAGQPCWADLLVQDVERTATFYEHVLGWRVPASSTNPEGYRVAKRNGRAVAGIGQQPLEDQGMTPAWTVYLAVADPGEATDRAEAAGAEVGSEPDQDRGFGRAAVLIDPSGARVGLWETGSHDGMELVGEPGAMCWSETMTRDYDASKAFYAEVFGWQLQEIGEGGFRYSVARVGDEEPFVGVGAMPADAPVDDASHWTVYFAVEDCDATVARIPELGGGVPRPPQDSPYGRMSVVAGPEGETFAIMQLPDRG</sequence>
<dbReference type="AlphaFoldDB" id="W9GRT1"/>
<reference evidence="3" key="1">
    <citation type="submission" date="2013-08" db="EMBL/GenBank/DDBJ databases">
        <title>Intrasporangium oryzae NRRL B-24470.</title>
        <authorList>
            <person name="Liu H."/>
            <person name="Wang G."/>
        </authorList>
    </citation>
    <scope>NUCLEOTIDE SEQUENCE [LARGE SCALE GENOMIC DNA]</scope>
    <source>
        <strain evidence="3">Q5-1</strain>
    </source>
</reference>
<dbReference type="RefSeq" id="WP_034713116.1">
    <property type="nucleotide sequence ID" value="NZ_AWQS01000010.1"/>
</dbReference>
<dbReference type="EMBL" id="AWQS01000010">
    <property type="protein sequence ID" value="EWT07508.1"/>
    <property type="molecule type" value="Genomic_DNA"/>
</dbReference>
<accession>W9GRT1</accession>
<evidence type="ECO:0000313" key="2">
    <source>
        <dbReference type="EMBL" id="EWT07508.1"/>
    </source>
</evidence>
<dbReference type="Gene3D" id="3.10.180.10">
    <property type="entry name" value="2,3-Dihydroxybiphenyl 1,2-Dioxygenase, domain 1"/>
    <property type="match status" value="2"/>
</dbReference>
<comment type="caution">
    <text evidence="2">The sequence shown here is derived from an EMBL/GenBank/DDBJ whole genome shotgun (WGS) entry which is preliminary data.</text>
</comment>
<protein>
    <submittedName>
        <fullName evidence="2">Glyoxalase</fullName>
    </submittedName>
</protein>
<organism evidence="2 3">
    <name type="scientific">Intrasporangium chromatireducens Q5-1</name>
    <dbReference type="NCBI Taxonomy" id="584657"/>
    <lineage>
        <taxon>Bacteria</taxon>
        <taxon>Bacillati</taxon>
        <taxon>Actinomycetota</taxon>
        <taxon>Actinomycetes</taxon>
        <taxon>Micrococcales</taxon>
        <taxon>Intrasporangiaceae</taxon>
        <taxon>Intrasporangium</taxon>
    </lineage>
</organism>
<dbReference type="InterPro" id="IPR004360">
    <property type="entry name" value="Glyas_Fos-R_dOase_dom"/>
</dbReference>
<proteinExistence type="predicted"/>
<dbReference type="Proteomes" id="UP000019494">
    <property type="component" value="Unassembled WGS sequence"/>
</dbReference>
<dbReference type="OrthoDB" id="9793039at2"/>
<dbReference type="CDD" id="cd07247">
    <property type="entry name" value="SgaA_N_like"/>
    <property type="match status" value="2"/>
</dbReference>
<dbReference type="Pfam" id="PF00903">
    <property type="entry name" value="Glyoxalase"/>
    <property type="match status" value="2"/>
</dbReference>
<feature type="domain" description="VOC" evidence="1">
    <location>
        <begin position="141"/>
        <end position="257"/>
    </location>
</feature>
<dbReference type="InterPro" id="IPR037523">
    <property type="entry name" value="VOC_core"/>
</dbReference>
<evidence type="ECO:0000259" key="1">
    <source>
        <dbReference type="PROSITE" id="PS51819"/>
    </source>
</evidence>
<name>W9GRT1_9MICO</name>
<evidence type="ECO:0000313" key="3">
    <source>
        <dbReference type="Proteomes" id="UP000019494"/>
    </source>
</evidence>
<keyword evidence="3" id="KW-1185">Reference proteome</keyword>
<feature type="domain" description="VOC" evidence="1">
    <location>
        <begin position="12"/>
        <end position="127"/>
    </location>
</feature>